<evidence type="ECO:0000313" key="8">
    <source>
        <dbReference type="EMBL" id="MCQ5120842.1"/>
    </source>
</evidence>
<accession>A0ABT1SHZ1</accession>
<feature type="transmembrane region" description="Helical" evidence="6">
    <location>
        <begin position="21"/>
        <end position="48"/>
    </location>
</feature>
<dbReference type="InterPro" id="IPR018076">
    <property type="entry name" value="T2SS_GspF_dom"/>
</dbReference>
<gene>
    <name evidence="8" type="ORF">NE663_01035</name>
</gene>
<evidence type="ECO:0000256" key="6">
    <source>
        <dbReference type="SAM" id="Phobius"/>
    </source>
</evidence>
<evidence type="ECO:0000256" key="5">
    <source>
        <dbReference type="ARBA" id="ARBA00023136"/>
    </source>
</evidence>
<feature type="transmembrane region" description="Helical" evidence="6">
    <location>
        <begin position="54"/>
        <end position="75"/>
    </location>
</feature>
<proteinExistence type="predicted"/>
<sequence>MKYHILSKHAYRMLKEQFSYLGYRYQIFQHIALILLVMAVVFCFFQLFSLRLVYQMPLYLITVFLLPDMLFCILAQRMEEQRFRDMTLFLQHLIALFRQYQKVYQAMRECGAYVSIDFQKRIAQCVAALDRGCSLQDACMLLYEDHPHFIIHHTFMCMETLEAQGGDLKEQGLDLILEDIDDWIEDTYAYKQEQLSSKNRILILCVMSAVIAFLAKNMLRQLETELVGEWYQYAMVFFFICLLLTLWNAHRILKKTWIDEKECIWLK</sequence>
<organism evidence="8 9">
    <name type="scientific">Massilicoli timonensis</name>
    <dbReference type="NCBI Taxonomy" id="2015901"/>
    <lineage>
        <taxon>Bacteria</taxon>
        <taxon>Bacillati</taxon>
        <taxon>Bacillota</taxon>
        <taxon>Erysipelotrichia</taxon>
        <taxon>Erysipelotrichales</taxon>
        <taxon>Erysipelotrichaceae</taxon>
        <taxon>Massilicoli</taxon>
    </lineage>
</organism>
<dbReference type="RefSeq" id="WP_276834248.1">
    <property type="nucleotide sequence ID" value="NZ_CALVCM010000051.1"/>
</dbReference>
<dbReference type="Pfam" id="PF00482">
    <property type="entry name" value="T2SSF"/>
    <property type="match status" value="1"/>
</dbReference>
<keyword evidence="4 6" id="KW-1133">Transmembrane helix</keyword>
<reference evidence="8 9" key="1">
    <citation type="submission" date="2022-06" db="EMBL/GenBank/DDBJ databases">
        <title>Isolation of gut microbiota from human fecal samples.</title>
        <authorList>
            <person name="Pamer E.G."/>
            <person name="Barat B."/>
            <person name="Waligurski E."/>
            <person name="Medina S."/>
            <person name="Paddock L."/>
            <person name="Mostad J."/>
        </authorList>
    </citation>
    <scope>NUCLEOTIDE SEQUENCE [LARGE SCALE GENOMIC DNA]</scope>
    <source>
        <strain evidence="8 9">DFI.6.1</strain>
    </source>
</reference>
<keyword evidence="2" id="KW-1003">Cell membrane</keyword>
<evidence type="ECO:0000256" key="1">
    <source>
        <dbReference type="ARBA" id="ARBA00004651"/>
    </source>
</evidence>
<evidence type="ECO:0000256" key="2">
    <source>
        <dbReference type="ARBA" id="ARBA00022475"/>
    </source>
</evidence>
<name>A0ABT1SHZ1_9FIRM</name>
<keyword evidence="5 6" id="KW-0472">Membrane</keyword>
<evidence type="ECO:0000256" key="3">
    <source>
        <dbReference type="ARBA" id="ARBA00022692"/>
    </source>
</evidence>
<keyword evidence="9" id="KW-1185">Reference proteome</keyword>
<keyword evidence="3 6" id="KW-0812">Transmembrane</keyword>
<feature type="transmembrane region" description="Helical" evidence="6">
    <location>
        <begin position="230"/>
        <end position="249"/>
    </location>
</feature>
<dbReference type="Proteomes" id="UP001524435">
    <property type="component" value="Unassembled WGS sequence"/>
</dbReference>
<evidence type="ECO:0000313" key="9">
    <source>
        <dbReference type="Proteomes" id="UP001524435"/>
    </source>
</evidence>
<evidence type="ECO:0000256" key="4">
    <source>
        <dbReference type="ARBA" id="ARBA00022989"/>
    </source>
</evidence>
<comment type="caution">
    <text evidence="8">The sequence shown here is derived from an EMBL/GenBank/DDBJ whole genome shotgun (WGS) entry which is preliminary data.</text>
</comment>
<feature type="domain" description="Type II secretion system protein GspF" evidence="7">
    <location>
        <begin position="89"/>
        <end position="214"/>
    </location>
</feature>
<protein>
    <submittedName>
        <fullName evidence="8">Type II secretion system F family protein</fullName>
    </submittedName>
</protein>
<feature type="transmembrane region" description="Helical" evidence="6">
    <location>
        <begin position="201"/>
        <end position="218"/>
    </location>
</feature>
<dbReference type="EMBL" id="JANGCH010000001">
    <property type="protein sequence ID" value="MCQ5120842.1"/>
    <property type="molecule type" value="Genomic_DNA"/>
</dbReference>
<comment type="subcellular location">
    <subcellularLocation>
        <location evidence="1">Cell membrane</location>
        <topology evidence="1">Multi-pass membrane protein</topology>
    </subcellularLocation>
</comment>
<evidence type="ECO:0000259" key="7">
    <source>
        <dbReference type="Pfam" id="PF00482"/>
    </source>
</evidence>